<organism evidence="2 3">
    <name type="scientific">Vibrio owensii</name>
    <dbReference type="NCBI Taxonomy" id="696485"/>
    <lineage>
        <taxon>Bacteria</taxon>
        <taxon>Pseudomonadati</taxon>
        <taxon>Pseudomonadota</taxon>
        <taxon>Gammaproteobacteria</taxon>
        <taxon>Vibrionales</taxon>
        <taxon>Vibrionaceae</taxon>
        <taxon>Vibrio</taxon>
    </lineage>
</organism>
<accession>A0AAP9GFQ2</accession>
<dbReference type="Gene3D" id="3.30.420.240">
    <property type="match status" value="1"/>
</dbReference>
<dbReference type="Gene3D" id="3.40.50.300">
    <property type="entry name" value="P-loop containing nucleotide triphosphate hydrolases"/>
    <property type="match status" value="1"/>
</dbReference>
<dbReference type="EMBL" id="CP045860">
    <property type="protein sequence ID" value="QGH49230.1"/>
    <property type="molecule type" value="Genomic_DNA"/>
</dbReference>
<evidence type="ECO:0000313" key="3">
    <source>
        <dbReference type="Proteomes" id="UP000390336"/>
    </source>
</evidence>
<dbReference type="AlphaFoldDB" id="A0AAP9GFQ2"/>
<evidence type="ECO:0000313" key="2">
    <source>
        <dbReference type="EMBL" id="QGH49230.1"/>
    </source>
</evidence>
<dbReference type="InterPro" id="IPR027417">
    <property type="entry name" value="P-loop_NTPase"/>
</dbReference>
<sequence>MSLKAFDPNFPALTDTQFKALSKQAKKAYFRLYVSNKDWRLNNLYKIEDEEGNVVTFKMRDAQRDLFETAYPFEIILKARQLGFSTYIDIYILDSALFNANYKAGIQAQDLKKAGEIFNSKILFPYDHLPGYIKSRRTVKQRNGGTNGGAIKFSNDSQIRVDASFRSGTLQFLHISELGKIAAQGEAKAKEVKTGSLPTVHAGSKCFIESTAEGAAGFFYELCKRAEEQQQAGLPLGPRDFNFRFIPWFTHPKYISKPPKGGIKQSKYFKDYFAAVEKATGVTLSDERRQWYMETYAVNGEETKQEYPSTPQEAFLTSGRRVFDAIKCMAAEGRCSKPLLVYDLCPEAGRMTDVRKEIDLGKVGDELVSGLMNYLLVWELPDDDADYALGADVAEGLEHGDRSSLDVLDANGNQVAHWFGHVDTDQFAKVIAHIGKLYNKAYVGPERNNHGHAVLNKLREIYPLNRIYTEEYHDRDDDREETTRIGWLTTKASKPIIITSLKEDLRNEADGIRWIGTITEMNTYVYDAKGSTNAMDGSFDDQVMSYAIAKEMVARMPRTPSKKQPPRQRPGDYRKH</sequence>
<dbReference type="RefSeq" id="WP_054823361.1">
    <property type="nucleotide sequence ID" value="NZ_CP045860.1"/>
</dbReference>
<proteinExistence type="predicted"/>
<name>A0AAP9GFQ2_9VIBR</name>
<protein>
    <submittedName>
        <fullName evidence="2">Terminase</fullName>
    </submittedName>
</protein>
<feature type="region of interest" description="Disordered" evidence="1">
    <location>
        <begin position="554"/>
        <end position="576"/>
    </location>
</feature>
<dbReference type="Proteomes" id="UP000390336">
    <property type="component" value="Chromosome 2"/>
</dbReference>
<gene>
    <name evidence="2" type="ORF">APZ19_19115</name>
</gene>
<reference evidence="2 3" key="1">
    <citation type="journal article" date="2015" name="Genome Announc.">
        <title>Draft Genome Sequence of Vibrio owensii Strain SH-14, Which Causes Shrimp Acute Hepatopancreatic Necrosis Disease.</title>
        <authorList>
            <person name="Liu L."/>
            <person name="Xiao J."/>
            <person name="Xia X."/>
            <person name="Pan Y."/>
            <person name="Yan S."/>
            <person name="Wang Y."/>
        </authorList>
    </citation>
    <scope>NUCLEOTIDE SEQUENCE [LARGE SCALE GENOMIC DNA]</scope>
    <source>
        <strain evidence="2 3">SH14</strain>
    </source>
</reference>
<evidence type="ECO:0000256" key="1">
    <source>
        <dbReference type="SAM" id="MobiDB-lite"/>
    </source>
</evidence>